<dbReference type="GO" id="GO:0003700">
    <property type="term" value="F:DNA-binding transcription factor activity"/>
    <property type="evidence" value="ECO:0007669"/>
    <property type="project" value="InterPro"/>
</dbReference>
<dbReference type="Pfam" id="PF00376">
    <property type="entry name" value="MerR"/>
    <property type="match status" value="1"/>
</dbReference>
<evidence type="ECO:0000256" key="2">
    <source>
        <dbReference type="ARBA" id="ARBA00023015"/>
    </source>
</evidence>
<proteinExistence type="predicted"/>
<dbReference type="AlphaFoldDB" id="A0A068AAW7"/>
<dbReference type="Gene3D" id="1.10.1660.10">
    <property type="match status" value="1"/>
</dbReference>
<keyword evidence="2" id="KW-0805">Transcription regulation</keyword>
<keyword evidence="1" id="KW-0678">Repressor</keyword>
<dbReference type="RefSeq" id="WP_031942293.1">
    <property type="nucleotide sequence ID" value="NC_024965.1"/>
</dbReference>
<evidence type="ECO:0000259" key="5">
    <source>
        <dbReference type="PROSITE" id="PS50937"/>
    </source>
</evidence>
<dbReference type="SMART" id="SM00422">
    <property type="entry name" value="HTH_MERR"/>
    <property type="match status" value="1"/>
</dbReference>
<protein>
    <submittedName>
        <fullName evidence="6">Putative transcriptional regulator</fullName>
    </submittedName>
</protein>
<feature type="domain" description="HTH merR-type" evidence="5">
    <location>
        <begin position="6"/>
        <end position="76"/>
    </location>
</feature>
<accession>A0A068AAW7</accession>
<dbReference type="PANTHER" id="PTHR30204">
    <property type="entry name" value="REDOX-CYCLING DRUG-SENSING TRANSCRIPTIONAL ACTIVATOR SOXR"/>
    <property type="match status" value="1"/>
</dbReference>
<dbReference type="GO" id="GO:0003677">
    <property type="term" value="F:DNA binding"/>
    <property type="evidence" value="ECO:0007669"/>
    <property type="project" value="UniProtKB-KW"/>
</dbReference>
<dbReference type="InterPro" id="IPR047057">
    <property type="entry name" value="MerR_fam"/>
</dbReference>
<keyword evidence="3" id="KW-0238">DNA-binding</keyword>
<evidence type="ECO:0000256" key="3">
    <source>
        <dbReference type="ARBA" id="ARBA00023125"/>
    </source>
</evidence>
<keyword evidence="4" id="KW-0804">Transcription</keyword>
<dbReference type="EMBL" id="KF278750">
    <property type="protein sequence ID" value="AIB06865.1"/>
    <property type="molecule type" value="Genomic_DNA"/>
</dbReference>
<reference evidence="6" key="1">
    <citation type="submission" date="2013-06" db="EMBL/GenBank/DDBJ databases">
        <title>Identification and characterisation of tetracycline resistance in Lactococcus lactis.</title>
        <authorList>
            <person name="Zycka-Krzesinska J."/>
            <person name="Bardowski J."/>
        </authorList>
    </citation>
    <scope>NUCLEOTIDE SEQUENCE</scope>
    <source>
        <strain evidence="6">ILIBB-JZK</strain>
        <plasmid evidence="6">pIBB-JZK</plasmid>
    </source>
</reference>
<dbReference type="PROSITE" id="PS00552">
    <property type="entry name" value="HTH_MERR_1"/>
    <property type="match status" value="1"/>
</dbReference>
<dbReference type="PROSITE" id="PS50937">
    <property type="entry name" value="HTH_MERR_2"/>
    <property type="match status" value="1"/>
</dbReference>
<evidence type="ECO:0000313" key="6">
    <source>
        <dbReference type="EMBL" id="AIB06865.1"/>
    </source>
</evidence>
<gene>
    <name evidence="6" type="primary">orf9</name>
</gene>
<dbReference type="InterPro" id="IPR009061">
    <property type="entry name" value="DNA-bd_dom_put_sf"/>
</dbReference>
<dbReference type="PANTHER" id="PTHR30204:SF69">
    <property type="entry name" value="MERR-FAMILY TRANSCRIPTIONAL REGULATOR"/>
    <property type="match status" value="1"/>
</dbReference>
<dbReference type="InterPro" id="IPR000551">
    <property type="entry name" value="MerR-type_HTH_dom"/>
</dbReference>
<evidence type="ECO:0000256" key="1">
    <source>
        <dbReference type="ARBA" id="ARBA00022491"/>
    </source>
</evidence>
<name>A0A068AAW7_LACLL</name>
<organism evidence="6">
    <name type="scientific">Lactococcus lactis subsp. lactis</name>
    <name type="common">Streptococcus lactis</name>
    <dbReference type="NCBI Taxonomy" id="1360"/>
    <lineage>
        <taxon>Bacteria</taxon>
        <taxon>Bacillati</taxon>
        <taxon>Bacillota</taxon>
        <taxon>Bacilli</taxon>
        <taxon>Lactobacillales</taxon>
        <taxon>Streptococcaceae</taxon>
        <taxon>Lactococcus</taxon>
    </lineage>
</organism>
<keyword evidence="6" id="KW-0614">Plasmid</keyword>
<evidence type="ECO:0000256" key="4">
    <source>
        <dbReference type="ARBA" id="ARBA00023163"/>
    </source>
</evidence>
<dbReference type="SUPFAM" id="SSF46955">
    <property type="entry name" value="Putative DNA-binding domain"/>
    <property type="match status" value="1"/>
</dbReference>
<geneLocation type="plasmid" evidence="6">
    <name>pIBB-JZK</name>
</geneLocation>
<sequence length="259" mass="30381">MENKNYLTIGKLSSYSGIHIKALRYYESIGILHPALIDANNGYRYYSHAHIPYVKIIKLCADYGIPLGTFNDFIKSETEINLIEIIRKASDILDLKEKQLKEDKQFLEYMQNEISLSQKLDSSINVDLEQTHEDFILIPFDDVFFSNKYYDTINKTISMLKDLEIEFFNRIGCYYSLQYGNYDKFLALKVRGHSSKLKNIKILHIDHVCVQAQHIEPDKITDELIRLKKLKQNSILILETYENPYNFSTPHLELRILLN</sequence>